<dbReference type="InterPro" id="IPR018580">
    <property type="entry name" value="Uncharacterised_YfhO"/>
</dbReference>
<proteinExistence type="predicted"/>
<feature type="transmembrane region" description="Helical" evidence="1">
    <location>
        <begin position="206"/>
        <end position="226"/>
    </location>
</feature>
<organism evidence="2 3">
    <name type="scientific">Candidatus Cryptobacteroides gallistercoris</name>
    <dbReference type="NCBI Taxonomy" id="2840765"/>
    <lineage>
        <taxon>Bacteria</taxon>
        <taxon>Pseudomonadati</taxon>
        <taxon>Bacteroidota</taxon>
        <taxon>Bacteroidia</taxon>
        <taxon>Bacteroidales</taxon>
        <taxon>Candidatus Cryptobacteroides</taxon>
    </lineage>
</organism>
<dbReference type="EMBL" id="JADIMJ010000013">
    <property type="protein sequence ID" value="MBO8453214.1"/>
    <property type="molecule type" value="Genomic_DNA"/>
</dbReference>
<reference evidence="2" key="2">
    <citation type="journal article" date="2021" name="PeerJ">
        <title>Extensive microbial diversity within the chicken gut microbiome revealed by metagenomics and culture.</title>
        <authorList>
            <person name="Gilroy R."/>
            <person name="Ravi A."/>
            <person name="Getino M."/>
            <person name="Pursley I."/>
            <person name="Horton D.L."/>
            <person name="Alikhan N.F."/>
            <person name="Baker D."/>
            <person name="Gharbi K."/>
            <person name="Hall N."/>
            <person name="Watson M."/>
            <person name="Adriaenssens E.M."/>
            <person name="Foster-Nyarko E."/>
            <person name="Jarju S."/>
            <person name="Secka A."/>
            <person name="Antonio M."/>
            <person name="Oren A."/>
            <person name="Chaudhuri R.R."/>
            <person name="La Ragione R."/>
            <person name="Hildebrand F."/>
            <person name="Pallen M.J."/>
        </authorList>
    </citation>
    <scope>NUCLEOTIDE SEQUENCE</scope>
    <source>
        <strain evidence="2">F1-3629</strain>
    </source>
</reference>
<sequence>MERKTLIRKILAFAGIILLFIAVSYAFVPEVLSGKIVNQSDISGWRGMAQETIAHNAAHPDDKTAWTNSMFGGMPNVTMYDDFDGDWTKPLYDFLLAGARPASYLFVALLGGFLLMLSFGVNWWLAVAGAIAVAFCSYNMQIIQVGHNTKMQAIAFMPWVLAAMVFTYRSAMKGTRASAWLPKTVLGATMFAFALSFQIKANHPQITYYLAIIIFIYAAVWLVWLCLSKENRKSIGRFFAASALLLVIGCTGIATNLNKLIPTMSYTPYTMRGGSELTPQHEMESGKGLDLDYATAWSYGIEETPNLLIPDFNGGASAGAITFKDSETEKILREAGQPNVKEILGYLPLYWGPQPFTAGPMYMGAVTIFLFVLGLCLYDRKEKWWLLIATVIAIFLAWGSHFMWFTRLWFDYAPLYNKFRTVSMALVILQVTLPVLGFVVLDRILKAEYDSGRTRRGLVIATAVTGGFCLLFVLFPGLAGTFSGPSDSSLPDLLADSLAADRRTLLVRDAVRSLVLILCTAGIIYFLCGRKTAGGKSISGTQEPKKASSGKAAGTNRVMIAGLAISLLVIIDLFPVGKRYLNKDHFVSKREFSGQFAQRPVDKAILQDPAPEYRVLDISVNTFNDSHASYWHKSIGGYSPAKMQRYQDLIEQYLTGEISSIIGTVNSSATIQDAEAALPYLPVTSMLNGKYIIIGGEYPPVVNGHAMGNCWIAESAVAAATPDDEIAMLKGTDLRNTAVIGDDFLWARERLDSLSALARTDIAPADSVWMTSYAPNELHYRSRLHSERAVIFSEIYYPDGWTFTIDSKPAELFRADWILRGAFIPAGEHEVVMRFEPRSYVIGERLSRASSITLILLLLLSCGGLAWSCHRSQRSGSHSGLM</sequence>
<reference evidence="2" key="1">
    <citation type="submission" date="2020-10" db="EMBL/GenBank/DDBJ databases">
        <authorList>
            <person name="Gilroy R."/>
        </authorList>
    </citation>
    <scope>NUCLEOTIDE SEQUENCE</scope>
    <source>
        <strain evidence="2">F1-3629</strain>
    </source>
</reference>
<dbReference type="PANTHER" id="PTHR38454:SF1">
    <property type="entry name" value="INTEGRAL MEMBRANE PROTEIN"/>
    <property type="match status" value="1"/>
</dbReference>
<feature type="transmembrane region" description="Helical" evidence="1">
    <location>
        <begin position="359"/>
        <end position="378"/>
    </location>
</feature>
<keyword evidence="1" id="KW-1133">Transmembrane helix</keyword>
<dbReference type="Proteomes" id="UP000771749">
    <property type="component" value="Unassembled WGS sequence"/>
</dbReference>
<feature type="transmembrane region" description="Helical" evidence="1">
    <location>
        <begin position="424"/>
        <end position="445"/>
    </location>
</feature>
<name>A0A940DLS3_9BACT</name>
<feature type="transmembrane region" description="Helical" evidence="1">
    <location>
        <begin position="238"/>
        <end position="257"/>
    </location>
</feature>
<keyword evidence="1" id="KW-0812">Transmembrane</keyword>
<evidence type="ECO:0000313" key="2">
    <source>
        <dbReference type="EMBL" id="MBO8453214.1"/>
    </source>
</evidence>
<feature type="transmembrane region" description="Helical" evidence="1">
    <location>
        <begin position="385"/>
        <end position="404"/>
    </location>
</feature>
<feature type="transmembrane region" description="Helical" evidence="1">
    <location>
        <begin position="510"/>
        <end position="528"/>
    </location>
</feature>
<feature type="transmembrane region" description="Helical" evidence="1">
    <location>
        <begin position="94"/>
        <end position="116"/>
    </location>
</feature>
<keyword evidence="1" id="KW-0472">Membrane</keyword>
<accession>A0A940DLS3</accession>
<feature type="transmembrane region" description="Helical" evidence="1">
    <location>
        <begin position="180"/>
        <end position="200"/>
    </location>
</feature>
<feature type="transmembrane region" description="Helical" evidence="1">
    <location>
        <begin position="123"/>
        <end position="143"/>
    </location>
</feature>
<protein>
    <recommendedName>
        <fullName evidence="4">YfhO family protein</fullName>
    </recommendedName>
</protein>
<dbReference type="PANTHER" id="PTHR38454">
    <property type="entry name" value="INTEGRAL MEMBRANE PROTEIN-RELATED"/>
    <property type="match status" value="1"/>
</dbReference>
<evidence type="ECO:0008006" key="4">
    <source>
        <dbReference type="Google" id="ProtNLM"/>
    </source>
</evidence>
<evidence type="ECO:0000313" key="3">
    <source>
        <dbReference type="Proteomes" id="UP000771749"/>
    </source>
</evidence>
<gene>
    <name evidence="2" type="ORF">IAC07_00645</name>
</gene>
<feature type="transmembrane region" description="Helical" evidence="1">
    <location>
        <begin position="558"/>
        <end position="577"/>
    </location>
</feature>
<feature type="transmembrane region" description="Helical" evidence="1">
    <location>
        <begin position="457"/>
        <end position="479"/>
    </location>
</feature>
<dbReference type="AlphaFoldDB" id="A0A940DLS3"/>
<evidence type="ECO:0000256" key="1">
    <source>
        <dbReference type="SAM" id="Phobius"/>
    </source>
</evidence>
<feature type="transmembrane region" description="Helical" evidence="1">
    <location>
        <begin position="149"/>
        <end position="168"/>
    </location>
</feature>
<comment type="caution">
    <text evidence="2">The sequence shown here is derived from an EMBL/GenBank/DDBJ whole genome shotgun (WGS) entry which is preliminary data.</text>
</comment>